<feature type="non-terminal residue" evidence="2">
    <location>
        <position position="127"/>
    </location>
</feature>
<dbReference type="EMBL" id="WJJP01000492">
    <property type="protein sequence ID" value="MBD3325898.1"/>
    <property type="molecule type" value="Genomic_DNA"/>
</dbReference>
<organism evidence="2 3">
    <name type="scientific">candidate division KSB3 bacterium</name>
    <dbReference type="NCBI Taxonomy" id="2044937"/>
    <lineage>
        <taxon>Bacteria</taxon>
        <taxon>candidate division KSB3</taxon>
    </lineage>
</organism>
<dbReference type="Pfam" id="PF01865">
    <property type="entry name" value="PhoU_div"/>
    <property type="match status" value="1"/>
</dbReference>
<dbReference type="InterPro" id="IPR038078">
    <property type="entry name" value="PhoU-like_sf"/>
</dbReference>
<dbReference type="Proteomes" id="UP000649604">
    <property type="component" value="Unassembled WGS sequence"/>
</dbReference>
<gene>
    <name evidence="2" type="ORF">GF339_15030</name>
</gene>
<comment type="caution">
    <text evidence="2">The sequence shown here is derived from an EMBL/GenBank/DDBJ whole genome shotgun (WGS) entry which is preliminary data.</text>
</comment>
<dbReference type="Gene3D" id="1.20.58.220">
    <property type="entry name" value="Phosphate transport system protein phou homolog 2, domain 2"/>
    <property type="match status" value="1"/>
</dbReference>
<dbReference type="PANTHER" id="PTHR36536:SF3">
    <property type="entry name" value="UPF0111 PROTEIN HI_1603"/>
    <property type="match status" value="1"/>
</dbReference>
<proteinExistence type="inferred from homology"/>
<dbReference type="InterPro" id="IPR018445">
    <property type="entry name" value="Put_Phosphate_transp_reg"/>
</dbReference>
<evidence type="ECO:0000256" key="1">
    <source>
        <dbReference type="ARBA" id="ARBA00008591"/>
    </source>
</evidence>
<dbReference type="PANTHER" id="PTHR36536">
    <property type="entry name" value="UPF0111 PROTEIN HI_1603"/>
    <property type="match status" value="1"/>
</dbReference>
<dbReference type="InterPro" id="IPR002727">
    <property type="entry name" value="DUF47"/>
</dbReference>
<comment type="similarity">
    <text evidence="1">Belongs to the UPF0111 family.</text>
</comment>
<evidence type="ECO:0000313" key="2">
    <source>
        <dbReference type="EMBL" id="MBD3325898.1"/>
    </source>
</evidence>
<evidence type="ECO:0000313" key="3">
    <source>
        <dbReference type="Proteomes" id="UP000649604"/>
    </source>
</evidence>
<dbReference type="AlphaFoldDB" id="A0A9D5JX77"/>
<reference evidence="2" key="1">
    <citation type="submission" date="2019-11" db="EMBL/GenBank/DDBJ databases">
        <title>Microbial mats filling the niche in hypersaline microbial mats.</title>
        <authorList>
            <person name="Wong H.L."/>
            <person name="Macleod F.I."/>
            <person name="White R.A. III"/>
            <person name="Burns B.P."/>
        </authorList>
    </citation>
    <scope>NUCLEOTIDE SEQUENCE</scope>
    <source>
        <strain evidence="2">Rbin_158</strain>
    </source>
</reference>
<accession>A0A9D5JX77</accession>
<name>A0A9D5JX77_9BACT</name>
<sequence>MKSVVSDLLPKDTPLQLIIDHGKILEEVSNVMEELTTAYFERKDITDLVHFISQKESDADAIKFKLRTMLDKPVKVPFPKPTIIYAMHLQDDIIDMIEDVAKKMSMNYVDFDLDEEVQQDVVQLVRE</sequence>
<protein>
    <submittedName>
        <fullName evidence="2">DUF47 family protein</fullName>
    </submittedName>
</protein>